<dbReference type="Proteomes" id="UP000310200">
    <property type="component" value="Unassembled WGS sequence"/>
</dbReference>
<feature type="transmembrane region" description="Helical" evidence="9">
    <location>
        <begin position="889"/>
        <end position="908"/>
    </location>
</feature>
<feature type="transmembrane region" description="Helical" evidence="9">
    <location>
        <begin position="1134"/>
        <end position="1160"/>
    </location>
</feature>
<dbReference type="InterPro" id="IPR042266">
    <property type="entry name" value="PPPDE_sf"/>
</dbReference>
<name>A0A4S2KKG1_9HYME</name>
<proteinExistence type="inferred from homology"/>
<evidence type="ECO:0000256" key="7">
    <source>
        <dbReference type="ARBA" id="ARBA00023136"/>
    </source>
</evidence>
<dbReference type="Pfam" id="PF05903">
    <property type="entry name" value="Peptidase_C97"/>
    <property type="match status" value="1"/>
</dbReference>
<evidence type="ECO:0000256" key="6">
    <source>
        <dbReference type="ARBA" id="ARBA00022989"/>
    </source>
</evidence>
<dbReference type="GO" id="GO:0006508">
    <property type="term" value="P:proteolysis"/>
    <property type="evidence" value="ECO:0007669"/>
    <property type="project" value="UniProtKB-KW"/>
</dbReference>
<feature type="transmembrane region" description="Helical" evidence="9">
    <location>
        <begin position="850"/>
        <end position="869"/>
    </location>
</feature>
<accession>A0A4S2KKG1</accession>
<feature type="transmembrane region" description="Helical" evidence="9">
    <location>
        <begin position="1037"/>
        <end position="1056"/>
    </location>
</feature>
<gene>
    <name evidence="11" type="ORF">DBV15_04528</name>
</gene>
<dbReference type="EMBL" id="QBLH01002493">
    <property type="protein sequence ID" value="TGZ48357.1"/>
    <property type="molecule type" value="Genomic_DNA"/>
</dbReference>
<dbReference type="GO" id="GO:0008233">
    <property type="term" value="F:peptidase activity"/>
    <property type="evidence" value="ECO:0007669"/>
    <property type="project" value="UniProtKB-KW"/>
</dbReference>
<dbReference type="InterPro" id="IPR001902">
    <property type="entry name" value="SLC26A/SulP_fam"/>
</dbReference>
<reference evidence="11 12" key="1">
    <citation type="journal article" date="2019" name="Philos. Trans. R. Soc. Lond., B, Biol. Sci.">
        <title>Ant behaviour and brain gene expression of defending hosts depend on the ecological success of the intruding social parasite.</title>
        <authorList>
            <person name="Kaur R."/>
            <person name="Stoldt M."/>
            <person name="Jongepier E."/>
            <person name="Feldmeyer B."/>
            <person name="Menzel F."/>
            <person name="Bornberg-Bauer E."/>
            <person name="Foitzik S."/>
        </authorList>
    </citation>
    <scope>NUCLEOTIDE SEQUENCE [LARGE SCALE GENOMIC DNA]</scope>
    <source>
        <tissue evidence="11">Whole body</tissue>
    </source>
</reference>
<evidence type="ECO:0000256" key="4">
    <source>
        <dbReference type="ARBA" id="ARBA00022692"/>
    </source>
</evidence>
<keyword evidence="6 9" id="KW-1133">Transmembrane helix</keyword>
<feature type="transmembrane region" description="Helical" evidence="9">
    <location>
        <begin position="771"/>
        <end position="789"/>
    </location>
</feature>
<feature type="compositionally biased region" description="Basic residues" evidence="8">
    <location>
        <begin position="246"/>
        <end position="258"/>
    </location>
</feature>
<evidence type="ECO:0000256" key="5">
    <source>
        <dbReference type="ARBA" id="ARBA00022801"/>
    </source>
</evidence>
<comment type="subcellular location">
    <subcellularLocation>
        <location evidence="1">Membrane</location>
        <topology evidence="1">Multi-pass membrane protein</topology>
    </subcellularLocation>
</comment>
<evidence type="ECO:0000256" key="1">
    <source>
        <dbReference type="ARBA" id="ARBA00004141"/>
    </source>
</evidence>
<feature type="region of interest" description="Disordered" evidence="8">
    <location>
        <begin position="244"/>
        <end position="331"/>
    </location>
</feature>
<dbReference type="InterPro" id="IPR008580">
    <property type="entry name" value="PPPDE_dom"/>
</dbReference>
<dbReference type="Pfam" id="PF00916">
    <property type="entry name" value="Sulfate_transp"/>
    <property type="match status" value="1"/>
</dbReference>
<dbReference type="GO" id="GO:0016020">
    <property type="term" value="C:membrane"/>
    <property type="evidence" value="ECO:0007669"/>
    <property type="project" value="UniProtKB-SubCell"/>
</dbReference>
<feature type="compositionally biased region" description="Polar residues" evidence="8">
    <location>
        <begin position="266"/>
        <end position="277"/>
    </location>
</feature>
<evidence type="ECO:0000256" key="3">
    <source>
        <dbReference type="ARBA" id="ARBA00022670"/>
    </source>
</evidence>
<feature type="transmembrane region" description="Helical" evidence="9">
    <location>
        <begin position="934"/>
        <end position="957"/>
    </location>
</feature>
<feature type="transmembrane region" description="Helical" evidence="9">
    <location>
        <begin position="744"/>
        <end position="764"/>
    </location>
</feature>
<feature type="compositionally biased region" description="Low complexity" evidence="8">
    <location>
        <begin position="286"/>
        <end position="303"/>
    </location>
</feature>
<feature type="transmembrane region" description="Helical" evidence="9">
    <location>
        <begin position="1103"/>
        <end position="1122"/>
    </location>
</feature>
<evidence type="ECO:0000256" key="8">
    <source>
        <dbReference type="SAM" id="MobiDB-lite"/>
    </source>
</evidence>
<organism evidence="11 12">
    <name type="scientific">Temnothorax longispinosus</name>
    <dbReference type="NCBI Taxonomy" id="300112"/>
    <lineage>
        <taxon>Eukaryota</taxon>
        <taxon>Metazoa</taxon>
        <taxon>Ecdysozoa</taxon>
        <taxon>Arthropoda</taxon>
        <taxon>Hexapoda</taxon>
        <taxon>Insecta</taxon>
        <taxon>Pterygota</taxon>
        <taxon>Neoptera</taxon>
        <taxon>Endopterygota</taxon>
        <taxon>Hymenoptera</taxon>
        <taxon>Apocrita</taxon>
        <taxon>Aculeata</taxon>
        <taxon>Formicoidea</taxon>
        <taxon>Formicidae</taxon>
        <taxon>Myrmicinae</taxon>
        <taxon>Temnothorax</taxon>
    </lineage>
</organism>
<evidence type="ECO:0000256" key="2">
    <source>
        <dbReference type="ARBA" id="ARBA00008140"/>
    </source>
</evidence>
<dbReference type="PANTHER" id="PTHR11814">
    <property type="entry name" value="SULFATE TRANSPORTER"/>
    <property type="match status" value="1"/>
</dbReference>
<evidence type="ECO:0000313" key="11">
    <source>
        <dbReference type="EMBL" id="TGZ48357.1"/>
    </source>
</evidence>
<sequence>MRMWEHGLSETRTGIFASQSLRTAEPEVVSNLYGTGKMEEEDMSTTVELYIYDLTKGMAAIMSPFLIGRQLDGVWHTGIVVYGREYFFGPAGIQSVRPGGTELRDPQRVEKLGETYLPYSVFLEYINGLGTSTFASGTYNLFKHNCNSFTEEVSNFLVGKGIPKFILDLPEEILQTPIGQALGPLIETLSSNASAGFTVGQRFVEARIQREASPEYQLLNTAIEEARLNSIALEERRNVINEKLAKKDRKKKKKKKEKKEKCSREGTGSDSNSTGPSNCCGDMAENENAVGEAQQQAANGENAPTEMLPSERVLQMEEDEKREQEEKKRRRDPPIVFKDLVDVRTEYEGLVSALKGKLNEEEQRCLDELRQYVLEDEGSWALGDNFLNFVGRVLYDKSLDSDVRVKLLNVLSVAALKDDVILLLHQDRREHIIMTYAFDIDRHPPEEQLPLAQFLANMFENLSSSEWLLYISEWQHQDQNVSSNISNIRVTTKVAVHSLLSNSEDLQIRGAAIIHNLACKEVFDDVAVELTMALLQYFNGSPAEEQLYTCMKSLARFTQISGQEVPQLIQMIGPEPNKFRGTSQRIDEQIEQGSCVGISLPRILRRIARESNMKHSKQLAAKLAVVNPASRFLTTVCAGLYQIVNSAHNTKPTGINARSVETRESAESSGVETRLRLRSHESEVVRGGFISVSLSCLVDTRRMSDEEYPAIPISERKPRFTVAKYIPVLGWLPRYTRLKAVSDLIAGITLGLTMIPQSMAYAVLAERIPQYGLYSCFVGGFVYIIFGTTKEVSIGPSSLMSLLTLQYTRDMPQDFVILLCFLVGCVEFLMGVLNLGFLVDFISVPVTSGFMSAGALIIIIAQLQGLLGLKYKSENIVDNLYKLFKNIDNIRLADFALGIFSIVFLLVFRKLKDIDCRCAKNKRDTPRNATIKKILWYFSIGRNALVVLITATIAYQFEKNTGSVPFRLSGKIEAGFPKVSLPPFSSQVGNQTYTFFDMCTHYGIGLGILPVISVLANVAIAKAFAMGASINATQEMLALGLSNIFGSFVSSLPTAGAFTRSAVGSASGVQTPMAGLYSGTMALLALSFLTPYFYYIPRATLSAVLIIAVFFMIDLKIIKLLWKGSKLDAIAAMGTFVISVLIGIEIGLLLGVLFNLILFIRLSARVTLQTTNCKGIEILSKRLNHERNQFWLLHLNSDIVRSFDILANNEYIRLIEKEESIVDILYDNALSNKDPENSINVTVKKATEMERLSSGDVSNSRRKNSETNAEELTLMSPSEC</sequence>
<dbReference type="PROSITE" id="PS51858">
    <property type="entry name" value="PPPDE"/>
    <property type="match status" value="1"/>
</dbReference>
<keyword evidence="3" id="KW-0645">Protease</keyword>
<evidence type="ECO:0000256" key="9">
    <source>
        <dbReference type="SAM" id="Phobius"/>
    </source>
</evidence>
<feature type="transmembrane region" description="Helical" evidence="9">
    <location>
        <begin position="1076"/>
        <end position="1096"/>
    </location>
</feature>
<dbReference type="InterPro" id="IPR011547">
    <property type="entry name" value="SLC26A/SulP_dom"/>
</dbReference>
<evidence type="ECO:0000259" key="10">
    <source>
        <dbReference type="PROSITE" id="PS51858"/>
    </source>
</evidence>
<keyword evidence="7 9" id="KW-0472">Membrane</keyword>
<feature type="transmembrane region" description="Helical" evidence="9">
    <location>
        <begin position="1002"/>
        <end position="1025"/>
    </location>
</feature>
<evidence type="ECO:0000313" key="12">
    <source>
        <dbReference type="Proteomes" id="UP000310200"/>
    </source>
</evidence>
<keyword evidence="5" id="KW-0378">Hydrolase</keyword>
<dbReference type="SMART" id="SM01179">
    <property type="entry name" value="DUF862"/>
    <property type="match status" value="1"/>
</dbReference>
<dbReference type="STRING" id="300112.A0A4S2KKG1"/>
<comment type="caution">
    <text evidence="11">The sequence shown here is derived from an EMBL/GenBank/DDBJ whole genome shotgun (WGS) entry which is preliminary data.</text>
</comment>
<keyword evidence="4 9" id="KW-0812">Transmembrane</keyword>
<dbReference type="GO" id="GO:0055085">
    <property type="term" value="P:transmembrane transport"/>
    <property type="evidence" value="ECO:0007669"/>
    <property type="project" value="InterPro"/>
</dbReference>
<dbReference type="Gene3D" id="3.90.1720.30">
    <property type="entry name" value="PPPDE domains"/>
    <property type="match status" value="1"/>
</dbReference>
<feature type="domain" description="PPPDE" evidence="10">
    <location>
        <begin position="45"/>
        <end position="187"/>
    </location>
</feature>
<feature type="transmembrane region" description="Helical" evidence="9">
    <location>
        <begin position="815"/>
        <end position="838"/>
    </location>
</feature>
<feature type="region of interest" description="Disordered" evidence="8">
    <location>
        <begin position="1251"/>
        <end position="1280"/>
    </location>
</feature>
<comment type="similarity">
    <text evidence="2">Belongs to the DeSI family.</text>
</comment>
<dbReference type="AlphaFoldDB" id="A0A4S2KKG1"/>
<protein>
    <recommendedName>
        <fullName evidence="10">PPPDE domain-containing protein</fullName>
    </recommendedName>
</protein>
<keyword evidence="12" id="KW-1185">Reference proteome</keyword>